<protein>
    <submittedName>
        <fullName evidence="2">Uncharacterized protein</fullName>
    </submittedName>
</protein>
<keyword evidence="1" id="KW-1133">Transmembrane helix</keyword>
<evidence type="ECO:0000313" key="3">
    <source>
        <dbReference type="Proteomes" id="UP000298416"/>
    </source>
</evidence>
<reference evidence="2" key="2">
    <citation type="submission" date="2020-08" db="EMBL/GenBank/DDBJ databases">
        <title>Plant Genome Project.</title>
        <authorList>
            <person name="Zhang R.-G."/>
        </authorList>
    </citation>
    <scope>NUCLEOTIDE SEQUENCE</scope>
    <source>
        <strain evidence="2">Huo1</strain>
        <tissue evidence="2">Leaf</tissue>
    </source>
</reference>
<gene>
    <name evidence="2" type="ORF">SASPL_127916</name>
</gene>
<dbReference type="Proteomes" id="UP000298416">
    <property type="component" value="Unassembled WGS sequence"/>
</dbReference>
<feature type="transmembrane region" description="Helical" evidence="1">
    <location>
        <begin position="6"/>
        <end position="32"/>
    </location>
</feature>
<name>A0A8X8ZN05_SALSN</name>
<comment type="caution">
    <text evidence="2">The sequence shown here is derived from an EMBL/GenBank/DDBJ whole genome shotgun (WGS) entry which is preliminary data.</text>
</comment>
<sequence length="107" mass="11664">MVAAPLGIVNAVELTFVAMFVVLMIWSLANYLHVSFGHLHMHTPGVKVEYELDFVRANMSAGILFDCKGSDVGVPVSGPKTMRHAVAKICASGLAKNLHFEAMSFDW</sequence>
<dbReference type="EMBL" id="PNBA02000010">
    <property type="protein sequence ID" value="KAG6409874.1"/>
    <property type="molecule type" value="Genomic_DNA"/>
</dbReference>
<reference evidence="2" key="1">
    <citation type="submission" date="2018-01" db="EMBL/GenBank/DDBJ databases">
        <authorList>
            <person name="Mao J.F."/>
        </authorList>
    </citation>
    <scope>NUCLEOTIDE SEQUENCE</scope>
    <source>
        <strain evidence="2">Huo1</strain>
        <tissue evidence="2">Leaf</tissue>
    </source>
</reference>
<keyword evidence="3" id="KW-1185">Reference proteome</keyword>
<evidence type="ECO:0000313" key="2">
    <source>
        <dbReference type="EMBL" id="KAG6409874.1"/>
    </source>
</evidence>
<evidence type="ECO:0000256" key="1">
    <source>
        <dbReference type="SAM" id="Phobius"/>
    </source>
</evidence>
<accession>A0A8X8ZN05</accession>
<dbReference type="AlphaFoldDB" id="A0A8X8ZN05"/>
<proteinExistence type="predicted"/>
<organism evidence="2">
    <name type="scientific">Salvia splendens</name>
    <name type="common">Scarlet sage</name>
    <dbReference type="NCBI Taxonomy" id="180675"/>
    <lineage>
        <taxon>Eukaryota</taxon>
        <taxon>Viridiplantae</taxon>
        <taxon>Streptophyta</taxon>
        <taxon>Embryophyta</taxon>
        <taxon>Tracheophyta</taxon>
        <taxon>Spermatophyta</taxon>
        <taxon>Magnoliopsida</taxon>
        <taxon>eudicotyledons</taxon>
        <taxon>Gunneridae</taxon>
        <taxon>Pentapetalae</taxon>
        <taxon>asterids</taxon>
        <taxon>lamiids</taxon>
        <taxon>Lamiales</taxon>
        <taxon>Lamiaceae</taxon>
        <taxon>Nepetoideae</taxon>
        <taxon>Mentheae</taxon>
        <taxon>Salviinae</taxon>
        <taxon>Salvia</taxon>
        <taxon>Salvia subgen. Calosphace</taxon>
        <taxon>core Calosphace</taxon>
    </lineage>
</organism>
<keyword evidence="1" id="KW-0472">Membrane</keyword>
<keyword evidence="1" id="KW-0812">Transmembrane</keyword>